<dbReference type="PANTHER" id="PTHR48039:SF5">
    <property type="entry name" value="RNA-BINDING PROTEIN 28"/>
    <property type="match status" value="1"/>
</dbReference>
<dbReference type="SUPFAM" id="SSF54928">
    <property type="entry name" value="RNA-binding domain, RBD"/>
    <property type="match status" value="4"/>
</dbReference>
<feature type="region of interest" description="Disordered" evidence="6">
    <location>
        <begin position="132"/>
        <end position="164"/>
    </location>
</feature>
<dbReference type="InterPro" id="IPR051945">
    <property type="entry name" value="RRM_MRD1_RNA_proc_ribogen"/>
</dbReference>
<proteinExistence type="predicted"/>
<comment type="caution">
    <text evidence="8">The sequence shown here is derived from an EMBL/GenBank/DDBJ whole genome shotgun (WGS) entry which is preliminary data.</text>
</comment>
<accession>A0ABD3QVJ1</accession>
<feature type="compositionally biased region" description="Acidic residues" evidence="6">
    <location>
        <begin position="334"/>
        <end position="346"/>
    </location>
</feature>
<evidence type="ECO:0000256" key="5">
    <source>
        <dbReference type="PROSITE-ProRule" id="PRU00176"/>
    </source>
</evidence>
<keyword evidence="4" id="KW-0539">Nucleus</keyword>
<evidence type="ECO:0000313" key="9">
    <source>
        <dbReference type="Proteomes" id="UP001516023"/>
    </source>
</evidence>
<organism evidence="8 9">
    <name type="scientific">Cyclotella cryptica</name>
    <dbReference type="NCBI Taxonomy" id="29204"/>
    <lineage>
        <taxon>Eukaryota</taxon>
        <taxon>Sar</taxon>
        <taxon>Stramenopiles</taxon>
        <taxon>Ochrophyta</taxon>
        <taxon>Bacillariophyta</taxon>
        <taxon>Coscinodiscophyceae</taxon>
        <taxon>Thalassiosirophycidae</taxon>
        <taxon>Stephanodiscales</taxon>
        <taxon>Stephanodiscaceae</taxon>
        <taxon>Cyclotella</taxon>
    </lineage>
</organism>
<dbReference type="EMBL" id="JABMIG020000008">
    <property type="protein sequence ID" value="KAL3804372.1"/>
    <property type="molecule type" value="Genomic_DNA"/>
</dbReference>
<gene>
    <name evidence="8" type="ORF">HJC23_011300</name>
</gene>
<dbReference type="GO" id="GO:0003723">
    <property type="term" value="F:RNA binding"/>
    <property type="evidence" value="ECO:0007669"/>
    <property type="project" value="UniProtKB-UniRule"/>
</dbReference>
<evidence type="ECO:0000313" key="8">
    <source>
        <dbReference type="EMBL" id="KAL3804372.1"/>
    </source>
</evidence>
<evidence type="ECO:0000256" key="3">
    <source>
        <dbReference type="ARBA" id="ARBA00022884"/>
    </source>
</evidence>
<comment type="subcellular location">
    <subcellularLocation>
        <location evidence="1">Nucleus</location>
    </subcellularLocation>
</comment>
<feature type="compositionally biased region" description="Acidic residues" evidence="6">
    <location>
        <begin position="308"/>
        <end position="326"/>
    </location>
</feature>
<dbReference type="CDD" id="cd00590">
    <property type="entry name" value="RRM_SF"/>
    <property type="match status" value="1"/>
</dbReference>
<reference evidence="8 9" key="1">
    <citation type="journal article" date="2020" name="G3 (Bethesda)">
        <title>Improved Reference Genome for Cyclotella cryptica CCMP332, a Model for Cell Wall Morphogenesis, Salinity Adaptation, and Lipid Production in Diatoms (Bacillariophyta).</title>
        <authorList>
            <person name="Roberts W.R."/>
            <person name="Downey K.M."/>
            <person name="Ruck E.C."/>
            <person name="Traller J.C."/>
            <person name="Alverson A.J."/>
        </authorList>
    </citation>
    <scope>NUCLEOTIDE SEQUENCE [LARGE SCALE GENOMIC DNA]</scope>
    <source>
        <strain evidence="8 9">CCMP332</strain>
    </source>
</reference>
<dbReference type="Gene3D" id="3.30.70.330">
    <property type="match status" value="4"/>
</dbReference>
<evidence type="ECO:0000256" key="4">
    <source>
        <dbReference type="ARBA" id="ARBA00023242"/>
    </source>
</evidence>
<dbReference type="GO" id="GO:0005634">
    <property type="term" value="C:nucleus"/>
    <property type="evidence" value="ECO:0007669"/>
    <property type="project" value="UniProtKB-SubCell"/>
</dbReference>
<dbReference type="Pfam" id="PF00076">
    <property type="entry name" value="RRM_1"/>
    <property type="match status" value="2"/>
</dbReference>
<feature type="compositionally biased region" description="Basic residues" evidence="6">
    <location>
        <begin position="788"/>
        <end position="804"/>
    </location>
</feature>
<feature type="compositionally biased region" description="Basic and acidic residues" evidence="6">
    <location>
        <begin position="272"/>
        <end position="281"/>
    </location>
</feature>
<feature type="compositionally biased region" description="Basic and acidic residues" evidence="6">
    <location>
        <begin position="347"/>
        <end position="359"/>
    </location>
</feature>
<feature type="domain" description="RRM" evidence="7">
    <location>
        <begin position="175"/>
        <end position="266"/>
    </location>
</feature>
<dbReference type="Proteomes" id="UP001516023">
    <property type="component" value="Unassembled WGS sequence"/>
</dbReference>
<keyword evidence="9" id="KW-1185">Reference proteome</keyword>
<name>A0ABD3QVJ1_9STRA</name>
<dbReference type="InterPro" id="IPR012677">
    <property type="entry name" value="Nucleotide-bd_a/b_plait_sf"/>
</dbReference>
<feature type="domain" description="RRM" evidence="7">
    <location>
        <begin position="374"/>
        <end position="484"/>
    </location>
</feature>
<feature type="domain" description="RRM" evidence="7">
    <location>
        <begin position="16"/>
        <end position="124"/>
    </location>
</feature>
<protein>
    <recommendedName>
        <fullName evidence="7">RRM domain-containing protein</fullName>
    </recommendedName>
</protein>
<dbReference type="SMART" id="SM00360">
    <property type="entry name" value="RRM"/>
    <property type="match status" value="4"/>
</dbReference>
<sequence length="902" mass="100381">MVEKKTTTKNKSADPRTLFVKFHPPSASITRQHVSDHFSNYGPVNRCSVIRQSKDAKPANDDDEARENRDRGSKGYGFVRFVNEDDAKAAAHAIREKSSGKKGSTKGEVMIVDGVHYRIHAELAVDAAAAANSSKEKKHAAVQKSTMKNEESRTTAETTSSSIPDETLVKRKRSSRVIIRNLSFYANEKHIKNAMESQFGEVLAVDLPLVPDLPNDESEKKKLDVPRHRGFAFVTFANALSARKAVERGNEIKIKNRLVAIDFSVSKAVHQKMKEEELKKEEDDESGDEDSRSEDTEDEVGSKREGESESSDGDDDQSLDSEDEEKASEKESESNTDEDDDNNSEESETKPQATERKQTTDNTPPEFDKSESKRTLFLRNIPFDATRRDIFDLFKEFGRIQAVYLVKDPQTGVFRGTAFVRFETEKPCHSALEASGKAAGTDLNDGESSTFVSSKNVVMGLGQDGIMSGLSLKGRQILVDLAVDRNTASSLAVQRDAEGKPIKKMIGKDRRNLYLKNEGRVSSSTDSAAAASAGAKHGGVWEDLPLSDRAKRERVFADKSTKLRSPLFFINPFRLSIRNLAKHVTESDLKRLVTQALKTGLDQKLVTPNDAVAHWRAGGELAHSEIMRRATDPKLVTPPFDEKNTKESIPSVFIDRDVSGGKKTADAPSRGFGFVEFTHHTHALACLRQLNNNPAYSAEFVSGGKQASEFLRQQQRKGKKSKKAKLDDSGAGFVSDDGKVCVPRLIVEFAVENKVKARKQAEKILQKKANKIKQRIEKKDKTLPEKKANKKSRGALQREKKRARKEAGDDVKVNLDAPTDQASKRKKANPPGDADTSNTKEKGPKLAKPTKKRKNDADENRLEDMIRSYRETFSRGVEKSALSASEGNEINLKSREKRRWFE</sequence>
<dbReference type="PANTHER" id="PTHR48039">
    <property type="entry name" value="RNA-BINDING MOTIF PROTEIN 14B"/>
    <property type="match status" value="1"/>
</dbReference>
<evidence type="ECO:0000256" key="6">
    <source>
        <dbReference type="SAM" id="MobiDB-lite"/>
    </source>
</evidence>
<evidence type="ECO:0000259" key="7">
    <source>
        <dbReference type="PROSITE" id="PS50102"/>
    </source>
</evidence>
<feature type="region of interest" description="Disordered" evidence="6">
    <location>
        <begin position="45"/>
        <end position="73"/>
    </location>
</feature>
<keyword evidence="3 5" id="KW-0694">RNA-binding</keyword>
<dbReference type="InterPro" id="IPR035979">
    <property type="entry name" value="RBD_domain_sf"/>
</dbReference>
<keyword evidence="2" id="KW-0677">Repeat</keyword>
<feature type="compositionally biased region" description="Basic and acidic residues" evidence="6">
    <location>
        <begin position="855"/>
        <end position="878"/>
    </location>
</feature>
<feature type="region of interest" description="Disordered" evidence="6">
    <location>
        <begin position="769"/>
        <end position="902"/>
    </location>
</feature>
<feature type="compositionally biased region" description="Basic and acidic residues" evidence="6">
    <location>
        <begin position="774"/>
        <end position="787"/>
    </location>
</feature>
<feature type="compositionally biased region" description="Basic and acidic residues" evidence="6">
    <location>
        <begin position="289"/>
        <end position="307"/>
    </location>
</feature>
<feature type="region of interest" description="Disordered" evidence="6">
    <location>
        <begin position="271"/>
        <end position="373"/>
    </location>
</feature>
<dbReference type="InterPro" id="IPR000504">
    <property type="entry name" value="RRM_dom"/>
</dbReference>
<dbReference type="AlphaFoldDB" id="A0ABD3QVJ1"/>
<dbReference type="PROSITE" id="PS50102">
    <property type="entry name" value="RRM"/>
    <property type="match status" value="3"/>
</dbReference>
<feature type="compositionally biased region" description="Basic and acidic residues" evidence="6">
    <location>
        <begin position="52"/>
        <end position="73"/>
    </location>
</feature>
<evidence type="ECO:0000256" key="1">
    <source>
        <dbReference type="ARBA" id="ARBA00004123"/>
    </source>
</evidence>
<evidence type="ECO:0000256" key="2">
    <source>
        <dbReference type="ARBA" id="ARBA00022737"/>
    </source>
</evidence>